<proteinExistence type="predicted"/>
<dbReference type="AlphaFoldDB" id="A0AAN7T3Z4"/>
<dbReference type="Proteomes" id="UP001309876">
    <property type="component" value="Unassembled WGS sequence"/>
</dbReference>
<protein>
    <submittedName>
        <fullName evidence="2">Uncharacterized protein</fullName>
    </submittedName>
</protein>
<feature type="region of interest" description="Disordered" evidence="1">
    <location>
        <begin position="1"/>
        <end position="89"/>
    </location>
</feature>
<feature type="compositionally biased region" description="Basic and acidic residues" evidence="1">
    <location>
        <begin position="26"/>
        <end position="35"/>
    </location>
</feature>
<evidence type="ECO:0000313" key="2">
    <source>
        <dbReference type="EMBL" id="KAK5087784.1"/>
    </source>
</evidence>
<accession>A0AAN7T3Z4</accession>
<feature type="compositionally biased region" description="Low complexity" evidence="1">
    <location>
        <begin position="12"/>
        <end position="22"/>
    </location>
</feature>
<gene>
    <name evidence="2" type="ORF">LTR05_001999</name>
</gene>
<sequence length="251" mass="28090">MSFTANSIPPWRSARVAARSSSQDCLESRKSRSTERPSNNSRVRTSSSGSEDSFTSFTSSTTSATSSSTSDNWRARSKSPSLPASSSFPLPAAYQQRPIQDILDERAPASRLSGKAFDTEAYKILELRFRHWLFGQALSLSRFTSSWEDFASLGWHGLHNQKFGILFDIAKEIAIAGVKVSADKLKLLDDLIKQREAAAHKWHGSERGSNQWTTHEHHWKELNRLKNELANPSLVKPSKSHGDIMKAASWR</sequence>
<feature type="compositionally biased region" description="Low complexity" evidence="1">
    <location>
        <begin position="45"/>
        <end position="70"/>
    </location>
</feature>
<evidence type="ECO:0000313" key="3">
    <source>
        <dbReference type="Proteomes" id="UP001309876"/>
    </source>
</evidence>
<keyword evidence="3" id="KW-1185">Reference proteome</keyword>
<reference evidence="2 3" key="1">
    <citation type="submission" date="2023-08" db="EMBL/GenBank/DDBJ databases">
        <title>Black Yeasts Isolated from many extreme environments.</title>
        <authorList>
            <person name="Coleine C."/>
            <person name="Stajich J.E."/>
            <person name="Selbmann L."/>
        </authorList>
    </citation>
    <scope>NUCLEOTIDE SEQUENCE [LARGE SCALE GENOMIC DNA]</scope>
    <source>
        <strain evidence="2 3">CCFEE 5910</strain>
    </source>
</reference>
<evidence type="ECO:0000256" key="1">
    <source>
        <dbReference type="SAM" id="MobiDB-lite"/>
    </source>
</evidence>
<feature type="compositionally biased region" description="Low complexity" evidence="1">
    <location>
        <begin position="78"/>
        <end position="89"/>
    </location>
</feature>
<comment type="caution">
    <text evidence="2">The sequence shown here is derived from an EMBL/GenBank/DDBJ whole genome shotgun (WGS) entry which is preliminary data.</text>
</comment>
<name>A0AAN7T3Z4_9EURO</name>
<organism evidence="2 3">
    <name type="scientific">Lithohypha guttulata</name>
    <dbReference type="NCBI Taxonomy" id="1690604"/>
    <lineage>
        <taxon>Eukaryota</taxon>
        <taxon>Fungi</taxon>
        <taxon>Dikarya</taxon>
        <taxon>Ascomycota</taxon>
        <taxon>Pezizomycotina</taxon>
        <taxon>Eurotiomycetes</taxon>
        <taxon>Chaetothyriomycetidae</taxon>
        <taxon>Chaetothyriales</taxon>
        <taxon>Trichomeriaceae</taxon>
        <taxon>Lithohypha</taxon>
    </lineage>
</organism>
<dbReference type="EMBL" id="JAVRRJ010000002">
    <property type="protein sequence ID" value="KAK5087784.1"/>
    <property type="molecule type" value="Genomic_DNA"/>
</dbReference>